<dbReference type="PANTHER" id="PTHR30523">
    <property type="entry name" value="PHOSPHOENOLPYRUVATE CARBOXYLASE"/>
    <property type="match status" value="1"/>
</dbReference>
<dbReference type="GO" id="GO:0000287">
    <property type="term" value="F:magnesium ion binding"/>
    <property type="evidence" value="ECO:0007669"/>
    <property type="project" value="UniProtKB-UniRule"/>
</dbReference>
<evidence type="ECO:0000256" key="11">
    <source>
        <dbReference type="PROSITE-ProRule" id="PRU10111"/>
    </source>
</evidence>
<dbReference type="AlphaFoldDB" id="A0A2N9JLS6"/>
<dbReference type="PRINTS" id="PR00150">
    <property type="entry name" value="PEPCARBXLASE"/>
</dbReference>
<feature type="active site" evidence="10 12">
    <location>
        <position position="608"/>
    </location>
</feature>
<reference evidence="13 14" key="1">
    <citation type="submission" date="2018-02" db="EMBL/GenBank/DDBJ databases">
        <authorList>
            <person name="Cohen D.B."/>
            <person name="Kent A.D."/>
        </authorList>
    </citation>
    <scope>NUCLEOTIDE SEQUENCE [LARGE SCALE GENOMIC DNA]</scope>
    <source>
        <strain evidence="13">1</strain>
    </source>
</reference>
<dbReference type="PROSITE" id="PS00781">
    <property type="entry name" value="PEPCASE_1"/>
    <property type="match status" value="1"/>
</dbReference>
<keyword evidence="8 10" id="KW-0120">Carbon dioxide fixation</keyword>
<dbReference type="GO" id="GO:0006107">
    <property type="term" value="P:oxaloacetate metabolic process"/>
    <property type="evidence" value="ECO:0007669"/>
    <property type="project" value="UniProtKB-UniRule"/>
</dbReference>
<dbReference type="NCBIfam" id="NF000584">
    <property type="entry name" value="PRK00009.1"/>
    <property type="match status" value="1"/>
</dbReference>
<evidence type="ECO:0000256" key="8">
    <source>
        <dbReference type="ARBA" id="ARBA00023300"/>
    </source>
</evidence>
<dbReference type="GO" id="GO:0015977">
    <property type="term" value="P:carbon fixation"/>
    <property type="evidence" value="ECO:0007669"/>
    <property type="project" value="UniProtKB-UniRule"/>
</dbReference>
<dbReference type="GO" id="GO:0006099">
    <property type="term" value="P:tricarboxylic acid cycle"/>
    <property type="evidence" value="ECO:0007669"/>
    <property type="project" value="InterPro"/>
</dbReference>
<evidence type="ECO:0000256" key="1">
    <source>
        <dbReference type="ARBA" id="ARBA00001946"/>
    </source>
</evidence>
<proteinExistence type="inferred from homology"/>
<evidence type="ECO:0000256" key="4">
    <source>
        <dbReference type="ARBA" id="ARBA00012305"/>
    </source>
</evidence>
<dbReference type="SUPFAM" id="SSF51621">
    <property type="entry name" value="Phosphoenolpyruvate/pyruvate domain"/>
    <property type="match status" value="1"/>
</dbReference>
<dbReference type="InterPro" id="IPR021135">
    <property type="entry name" value="PEP_COase"/>
</dbReference>
<comment type="subunit">
    <text evidence="10">Homotetramer.</text>
</comment>
<keyword evidence="14" id="KW-1185">Reference proteome</keyword>
<keyword evidence="7 10" id="KW-0456">Lyase</keyword>
<dbReference type="InterPro" id="IPR018129">
    <property type="entry name" value="PEP_COase_Lys_AS"/>
</dbReference>
<dbReference type="PROSITE" id="PS00393">
    <property type="entry name" value="PEPCASE_2"/>
    <property type="match status" value="1"/>
</dbReference>
<feature type="active site" evidence="10 11">
    <location>
        <position position="173"/>
    </location>
</feature>
<dbReference type="EC" id="4.1.1.31" evidence="4 10"/>
<evidence type="ECO:0000256" key="6">
    <source>
        <dbReference type="ARBA" id="ARBA00022842"/>
    </source>
</evidence>
<dbReference type="EMBL" id="LT985188">
    <property type="protein sequence ID" value="SPD88407.1"/>
    <property type="molecule type" value="Genomic_DNA"/>
</dbReference>
<evidence type="ECO:0000256" key="12">
    <source>
        <dbReference type="PROSITE-ProRule" id="PRU10112"/>
    </source>
</evidence>
<dbReference type="KEGG" id="mgg:MPLG2_3377"/>
<comment type="cofactor">
    <cofactor evidence="1 10">
        <name>Mg(2+)</name>
        <dbReference type="ChEBI" id="CHEBI:18420"/>
    </cofactor>
</comment>
<evidence type="ECO:0000313" key="14">
    <source>
        <dbReference type="Proteomes" id="UP000238164"/>
    </source>
</evidence>
<sequence length="945" mass="103807">MRARPLAFCRPDNAVIPAPDASGGHAATDPAAPPGLLDEAGDAQLRRDIRRLGELLGETLARQEAPELVDQIEDVRRLSREALAGDQKAQRALTKRLSAADLPTAVNLIRAFRTYFHLANIAEQVARIRALNDRPEGTGWLAQAVEKVADELGAPALTTALSKLQIRPVFTAHPTEASRRTTLSQLRQIGDALLAAPAELTPRAERARDRQLKKVIETLWQTDELRLDQPTVEDEARNILFYGAALMADTVPGLLDDLADEAAQQGAFLPITANPLALGNWIGGDRDGNPNVTADTTLAVLYRQHLVGISVVLNALDAVIAEVSTSSRLRRVTTELQQSLDDDLARLPELDEHTRRIHVEEPYRLKLHCVRQKLINTRRRLADEVPHREGRDYRGSTALLADLEVVRASLIANQGELLADGRLTTLIRTVSAFGLGVATMDVREHSEKHHHALAQLFDRVGELDRPYADLTAAERFELLSDELGRRRPLAPSPPALDDDGTRTLATFDAIREAHERFGRAVIESYIVSMTRGADDLLAAVLLARQARLVDVTEGLATVGFVPLLETVAELRTAGQILDRLLSDANYREIVRLRGDLQEVMLGYSDSNKDAGIATSQWEIHRAQRVLRDVAAKHGVQLRLFHGRGGTVGRGGGPTHEAILAQPYGSLRGQIKVTEQGEVISDKYTLPALARENLELTVAAVLEASTLHLTSRQPDEQLREWDATMQTVSDAAFAAYRGLVDDPDLPAYFWQSTPVDQLGALKLGSRPSKRPDSGAGLGGLRAIPWVFGWTQSRQIVPGWFGVGSGLKAAVAAGHGDQLAEMYEQWHFFRTFISNVEMTLTKTRMDVARHYVNSLVDSNLHHVFDTIVDEHQRTLDAVLAVTGESELLQRQPLLARTLSVRDAYLDPVSYLQVAMLARLRAGDRDPQLERALLLAVNGVAAGLRNTG</sequence>
<dbReference type="Pfam" id="PF00311">
    <property type="entry name" value="PEPcase"/>
    <property type="match status" value="1"/>
</dbReference>
<dbReference type="HAMAP" id="MF_00595">
    <property type="entry name" value="PEPcase_type1"/>
    <property type="match status" value="1"/>
</dbReference>
<keyword evidence="13" id="KW-0670">Pyruvate</keyword>
<evidence type="ECO:0000313" key="13">
    <source>
        <dbReference type="EMBL" id="SPD88407.1"/>
    </source>
</evidence>
<dbReference type="RefSeq" id="WP_197709975.1">
    <property type="nucleotide sequence ID" value="NZ_BAAAGO010000001.1"/>
</dbReference>
<keyword evidence="6 10" id="KW-0460">Magnesium</keyword>
<evidence type="ECO:0000256" key="3">
    <source>
        <dbReference type="ARBA" id="ARBA00008346"/>
    </source>
</evidence>
<comment type="similarity">
    <text evidence="3 10">Belongs to the PEPCase type 1 family.</text>
</comment>
<evidence type="ECO:0000256" key="7">
    <source>
        <dbReference type="ARBA" id="ARBA00023239"/>
    </source>
</evidence>
<evidence type="ECO:0000256" key="2">
    <source>
        <dbReference type="ARBA" id="ARBA00003670"/>
    </source>
</evidence>
<evidence type="ECO:0000256" key="9">
    <source>
        <dbReference type="ARBA" id="ARBA00048995"/>
    </source>
</evidence>
<comment type="function">
    <text evidence="2 10">Forms oxaloacetate, a four-carbon dicarboxylic acid source for the tricarboxylic acid cycle.</text>
</comment>
<dbReference type="GO" id="GO:0008964">
    <property type="term" value="F:phosphoenolpyruvate carboxylase activity"/>
    <property type="evidence" value="ECO:0007669"/>
    <property type="project" value="UniProtKB-UniRule"/>
</dbReference>
<dbReference type="Proteomes" id="UP000238164">
    <property type="component" value="Chromosome 1"/>
</dbReference>
<dbReference type="InterPro" id="IPR022805">
    <property type="entry name" value="PEP_COase_bac/pln-type"/>
</dbReference>
<dbReference type="Gene3D" id="1.20.1440.90">
    <property type="entry name" value="Phosphoenolpyruvate/pyruvate domain"/>
    <property type="match status" value="1"/>
</dbReference>
<dbReference type="InterPro" id="IPR033129">
    <property type="entry name" value="PEPCASE_His_AS"/>
</dbReference>
<protein>
    <recommendedName>
        <fullName evidence="5 10">Phosphoenolpyruvate carboxylase</fullName>
        <shortName evidence="10">PEPC</shortName>
        <shortName evidence="10">PEPCase</shortName>
        <ecNumber evidence="4 10">4.1.1.31</ecNumber>
    </recommendedName>
</protein>
<dbReference type="InterPro" id="IPR015813">
    <property type="entry name" value="Pyrv/PenolPyrv_kinase-like_dom"/>
</dbReference>
<evidence type="ECO:0000256" key="10">
    <source>
        <dbReference type="HAMAP-Rule" id="MF_00595"/>
    </source>
</evidence>
<comment type="catalytic activity">
    <reaction evidence="9 10">
        <text>oxaloacetate + phosphate = phosphoenolpyruvate + hydrogencarbonate</text>
        <dbReference type="Rhea" id="RHEA:28370"/>
        <dbReference type="ChEBI" id="CHEBI:16452"/>
        <dbReference type="ChEBI" id="CHEBI:17544"/>
        <dbReference type="ChEBI" id="CHEBI:43474"/>
        <dbReference type="ChEBI" id="CHEBI:58702"/>
        <dbReference type="EC" id="4.1.1.31"/>
    </reaction>
</comment>
<organism evidence="13 14">
    <name type="scientific">Micropruina glycogenica</name>
    <dbReference type="NCBI Taxonomy" id="75385"/>
    <lineage>
        <taxon>Bacteria</taxon>
        <taxon>Bacillati</taxon>
        <taxon>Actinomycetota</taxon>
        <taxon>Actinomycetes</taxon>
        <taxon>Propionibacteriales</taxon>
        <taxon>Nocardioidaceae</taxon>
        <taxon>Micropruina</taxon>
    </lineage>
</organism>
<dbReference type="GO" id="GO:0005829">
    <property type="term" value="C:cytosol"/>
    <property type="evidence" value="ECO:0007669"/>
    <property type="project" value="TreeGrafter"/>
</dbReference>
<gene>
    <name evidence="10 13" type="primary">ppc</name>
    <name evidence="13" type="ORF">MPLG2_3377</name>
</gene>
<accession>A0A2N9JLS6</accession>
<evidence type="ECO:0000256" key="5">
    <source>
        <dbReference type="ARBA" id="ARBA00022419"/>
    </source>
</evidence>
<name>A0A2N9JLS6_9ACTN</name>
<dbReference type="PANTHER" id="PTHR30523:SF6">
    <property type="entry name" value="PHOSPHOENOLPYRUVATE CARBOXYLASE"/>
    <property type="match status" value="1"/>
</dbReference>